<keyword evidence="4 6" id="KW-0732">Signal</keyword>
<feature type="region of interest" description="Disordered" evidence="5">
    <location>
        <begin position="192"/>
        <end position="211"/>
    </location>
</feature>
<evidence type="ECO:0000256" key="3">
    <source>
        <dbReference type="ARBA" id="ARBA00022502"/>
    </source>
</evidence>
<evidence type="ECO:0000256" key="4">
    <source>
        <dbReference type="ARBA" id="ARBA00022729"/>
    </source>
</evidence>
<feature type="compositionally biased region" description="Low complexity" evidence="5">
    <location>
        <begin position="134"/>
        <end position="156"/>
    </location>
</feature>
<dbReference type="PANTHER" id="PTHR48067:SF1">
    <property type="entry name" value="GPI-ANCHOR TRANSAMIDASE"/>
    <property type="match status" value="1"/>
</dbReference>
<gene>
    <name evidence="7" type="ORF">BOX15_Mlig029933g3</name>
</gene>
<comment type="pathway">
    <text evidence="1">Glycolipid biosynthesis; glycosylphosphatidylinositol-anchor biosynthesis.</text>
</comment>
<dbReference type="UniPathway" id="UPA00196"/>
<dbReference type="Pfam" id="PF01650">
    <property type="entry name" value="Peptidase_C13"/>
    <property type="match status" value="1"/>
</dbReference>
<protein>
    <recommendedName>
        <fullName evidence="9">GPI-anchor transamidase</fullName>
    </recommendedName>
</protein>
<comment type="similarity">
    <text evidence="2">Belongs to the peptidase C13 family.</text>
</comment>
<feature type="compositionally biased region" description="Polar residues" evidence="5">
    <location>
        <begin position="101"/>
        <end position="122"/>
    </location>
</feature>
<dbReference type="GO" id="GO:0016255">
    <property type="term" value="P:attachment of GPI anchor to protein"/>
    <property type="evidence" value="ECO:0007669"/>
    <property type="project" value="InterPro"/>
</dbReference>
<dbReference type="GO" id="GO:0003923">
    <property type="term" value="F:GPI-anchor transamidase activity"/>
    <property type="evidence" value="ECO:0007669"/>
    <property type="project" value="InterPro"/>
</dbReference>
<feature type="signal peptide" evidence="6">
    <location>
        <begin position="1"/>
        <end position="20"/>
    </location>
</feature>
<keyword evidence="8" id="KW-1185">Reference proteome</keyword>
<organism evidence="7 8">
    <name type="scientific">Macrostomum lignano</name>
    <dbReference type="NCBI Taxonomy" id="282301"/>
    <lineage>
        <taxon>Eukaryota</taxon>
        <taxon>Metazoa</taxon>
        <taxon>Spiralia</taxon>
        <taxon>Lophotrochozoa</taxon>
        <taxon>Platyhelminthes</taxon>
        <taxon>Rhabditophora</taxon>
        <taxon>Macrostomorpha</taxon>
        <taxon>Macrostomida</taxon>
        <taxon>Macrostomidae</taxon>
        <taxon>Macrostomum</taxon>
    </lineage>
</organism>
<name>A0A267G235_9PLAT</name>
<dbReference type="PANTHER" id="PTHR48067">
    <property type="entry name" value="GPI-ANCHOR TRANSAMIDASE"/>
    <property type="match status" value="1"/>
</dbReference>
<feature type="region of interest" description="Disordered" evidence="5">
    <location>
        <begin position="78"/>
        <end position="182"/>
    </location>
</feature>
<reference evidence="7 8" key="1">
    <citation type="submission" date="2017-06" db="EMBL/GenBank/DDBJ databases">
        <title>A platform for efficient transgenesis in Macrostomum lignano, a flatworm model organism for stem cell research.</title>
        <authorList>
            <person name="Berezikov E."/>
        </authorList>
    </citation>
    <scope>NUCLEOTIDE SEQUENCE [LARGE SCALE GENOMIC DNA]</scope>
    <source>
        <strain evidence="7">DV1</strain>
        <tissue evidence="7">Whole organism</tissue>
    </source>
</reference>
<evidence type="ECO:0000256" key="6">
    <source>
        <dbReference type="SAM" id="SignalP"/>
    </source>
</evidence>
<dbReference type="GO" id="GO:0042765">
    <property type="term" value="C:GPI-anchor transamidase complex"/>
    <property type="evidence" value="ECO:0007669"/>
    <property type="project" value="InterPro"/>
</dbReference>
<evidence type="ECO:0000313" key="8">
    <source>
        <dbReference type="Proteomes" id="UP000215902"/>
    </source>
</evidence>
<sequence>MKNHFIIATFISISLSISIGQCTFSPSNTWAVLVDTSRFWFNYRHVGNVLSIYHSIKRLGMPDSHIILMIADEMACNARNPRRPPSSTTRRRRPTCTATPWKSTTAATRSQLRTSSGCSQAGTCPARLRASGCSPMTSPTSSSTSPAMAATASSSSRITRRFPPRSSPTHSSRCGRSGATGRSCSLWTAARPTPWRCPCTRPTSWRSAAAG</sequence>
<comment type="caution">
    <text evidence="7">The sequence shown here is derived from an EMBL/GenBank/DDBJ whole genome shotgun (WGS) entry which is preliminary data.</text>
</comment>
<evidence type="ECO:0000256" key="5">
    <source>
        <dbReference type="SAM" id="MobiDB-lite"/>
    </source>
</evidence>
<dbReference type="OrthoDB" id="192611at2759"/>
<dbReference type="AlphaFoldDB" id="A0A267G235"/>
<dbReference type="InterPro" id="IPR028361">
    <property type="entry name" value="GPI_transamidase"/>
</dbReference>
<evidence type="ECO:0000256" key="1">
    <source>
        <dbReference type="ARBA" id="ARBA00004687"/>
    </source>
</evidence>
<feature type="chain" id="PRO_5028026233" description="GPI-anchor transamidase" evidence="6">
    <location>
        <begin position="21"/>
        <end position="211"/>
    </location>
</feature>
<keyword evidence="3" id="KW-0337">GPI-anchor biosynthesis</keyword>
<dbReference type="GO" id="GO:0006508">
    <property type="term" value="P:proteolysis"/>
    <property type="evidence" value="ECO:0007669"/>
    <property type="project" value="InterPro"/>
</dbReference>
<dbReference type="EMBL" id="NIVC01000639">
    <property type="protein sequence ID" value="PAA79349.1"/>
    <property type="molecule type" value="Genomic_DNA"/>
</dbReference>
<feature type="compositionally biased region" description="Low complexity" evidence="5">
    <location>
        <begin position="192"/>
        <end position="203"/>
    </location>
</feature>
<dbReference type="PRINTS" id="PR00776">
    <property type="entry name" value="HEMOGLOBNASE"/>
</dbReference>
<dbReference type="Proteomes" id="UP000215902">
    <property type="component" value="Unassembled WGS sequence"/>
</dbReference>
<dbReference type="GO" id="GO:0006506">
    <property type="term" value="P:GPI anchor biosynthetic process"/>
    <property type="evidence" value="ECO:0007669"/>
    <property type="project" value="UniProtKB-UniPathway"/>
</dbReference>
<evidence type="ECO:0008006" key="9">
    <source>
        <dbReference type="Google" id="ProtNLM"/>
    </source>
</evidence>
<dbReference type="Gene3D" id="3.40.50.1460">
    <property type="match status" value="1"/>
</dbReference>
<feature type="compositionally biased region" description="Polar residues" evidence="5">
    <location>
        <begin position="167"/>
        <end position="182"/>
    </location>
</feature>
<evidence type="ECO:0000256" key="2">
    <source>
        <dbReference type="ARBA" id="ARBA00009941"/>
    </source>
</evidence>
<evidence type="ECO:0000313" key="7">
    <source>
        <dbReference type="EMBL" id="PAA79349.1"/>
    </source>
</evidence>
<dbReference type="InterPro" id="IPR001096">
    <property type="entry name" value="Peptidase_C13"/>
</dbReference>
<dbReference type="STRING" id="282301.A0A267G235"/>
<accession>A0A267G235</accession>
<proteinExistence type="inferred from homology"/>